<name>B1ZN41_OPITP</name>
<dbReference type="OrthoDB" id="99887at2"/>
<proteinExistence type="predicted"/>
<accession>B1ZN41</accession>
<protein>
    <recommendedName>
        <fullName evidence="4">Alpha glucuronidase N-terminal domain-containing protein</fullName>
    </recommendedName>
</protein>
<dbReference type="AlphaFoldDB" id="B1ZN41"/>
<sequence length="856" mass="95239">MRLSLVLLFSFAFALVAPARTLSILEAPGLGAPARHGIAKFEAAVRAHGWQVEQISGIERASGDGIVCVGLGATLAAWPSVPKLASPLDQPEALAVKKFAIGSTPAALFAGADDRGVMYALLEAAASITAATDASDLFSAIGEVEERPTIRDRALSVYTMNRAYWESRFYDEAYWARYFDLLAADRFNRFLLIFGYENGGFLAPPYPYFFDTPGFPGVHMVDLTPELQHRNLAALNRLIALAHARGITVTLGIWDHIYRGGVQAGGAGWVDEFKGRSIPNSVEGVTKENLNAYTLASLRELLVRVPAVDALHFRIHEESGLTREEMEGFWRAVFANLQATKPGMLVELRGKGTPDVVIDTALQCGLNVRVETKYWMEQMGLPFHPMHVNPPDQHNRRHGYADFLRYPQRYQMTWRLWNGGTSRVLLWGDPDYVRRYGATTALYASPNWDVQEPLATKMEAQQPDQPTFDLLPEKYRYYDYEFERYWHFFQLWGRLGYNPATPPAVWQREFRRRFGNAATELETGLQQASQILPRIVASVYPYSGFPTTRGWAERQTLGGSLAEYADNEATDVALFESFADAATRILAGGATAKVTPDATSRWFDATADAVLASVRGAEAAIGDRRGKEFESTVTDLKILAQLARFHARRSLAAVHYNLFLQGHRQAELLAATAGEKEAIAAWRELVAIAGDRYAFDLAMGARDQNLCGHWRDELPVLEANLRQLDEQAHPADAVDHEAAWTPATSGDRTPPVVEHTRITTAPVGRPIRLVARATDPSGVRSLRLRYRHVTQYEDYESADLQPTGAPNEFAATIPGEFVGSTWDVMYFIEAIDGAGNGAIWPDFRREPPCVFVHLQR</sequence>
<dbReference type="eggNOG" id="COG2173">
    <property type="taxonomic scope" value="Bacteria"/>
</dbReference>
<evidence type="ECO:0000313" key="3">
    <source>
        <dbReference type="Proteomes" id="UP000007013"/>
    </source>
</evidence>
<feature type="chain" id="PRO_5002774790" description="Alpha glucuronidase N-terminal domain-containing protein" evidence="1">
    <location>
        <begin position="20"/>
        <end position="856"/>
    </location>
</feature>
<evidence type="ECO:0000313" key="2">
    <source>
        <dbReference type="EMBL" id="ACB76493.1"/>
    </source>
</evidence>
<keyword evidence="1" id="KW-0732">Signal</keyword>
<organism evidence="2 3">
    <name type="scientific">Opitutus terrae (strain DSM 11246 / JCM 15787 / PB90-1)</name>
    <dbReference type="NCBI Taxonomy" id="452637"/>
    <lineage>
        <taxon>Bacteria</taxon>
        <taxon>Pseudomonadati</taxon>
        <taxon>Verrucomicrobiota</taxon>
        <taxon>Opitutia</taxon>
        <taxon>Opitutales</taxon>
        <taxon>Opitutaceae</taxon>
        <taxon>Opitutus</taxon>
    </lineage>
</organism>
<dbReference type="HOGENOM" id="CLU_333655_0_0_0"/>
<dbReference type="RefSeq" id="WP_012376022.1">
    <property type="nucleotide sequence ID" value="NC_010571.1"/>
</dbReference>
<dbReference type="KEGG" id="ote:Oter_3213"/>
<keyword evidence="3" id="KW-1185">Reference proteome</keyword>
<evidence type="ECO:0008006" key="4">
    <source>
        <dbReference type="Google" id="ProtNLM"/>
    </source>
</evidence>
<dbReference type="EMBL" id="CP001032">
    <property type="protein sequence ID" value="ACB76493.1"/>
    <property type="molecule type" value="Genomic_DNA"/>
</dbReference>
<reference evidence="2 3" key="1">
    <citation type="journal article" date="2011" name="J. Bacteriol.">
        <title>Genome sequence of the verrucomicrobium Opitutus terrae PB90-1, an abundant inhabitant of rice paddy soil ecosystems.</title>
        <authorList>
            <person name="van Passel M.W."/>
            <person name="Kant R."/>
            <person name="Palva A."/>
            <person name="Copeland A."/>
            <person name="Lucas S."/>
            <person name="Lapidus A."/>
            <person name="Glavina del Rio T."/>
            <person name="Pitluck S."/>
            <person name="Goltsman E."/>
            <person name="Clum A."/>
            <person name="Sun H."/>
            <person name="Schmutz J."/>
            <person name="Larimer F.W."/>
            <person name="Land M.L."/>
            <person name="Hauser L."/>
            <person name="Kyrpides N."/>
            <person name="Mikhailova N."/>
            <person name="Richardson P.P."/>
            <person name="Janssen P.H."/>
            <person name="de Vos W.M."/>
            <person name="Smidt H."/>
        </authorList>
    </citation>
    <scope>NUCLEOTIDE SEQUENCE [LARGE SCALE GENOMIC DNA]</scope>
    <source>
        <strain evidence="3">DSM 11246 / JCM 15787 / PB90-1</strain>
    </source>
</reference>
<feature type="signal peptide" evidence="1">
    <location>
        <begin position="1"/>
        <end position="19"/>
    </location>
</feature>
<evidence type="ECO:0000256" key="1">
    <source>
        <dbReference type="SAM" id="SignalP"/>
    </source>
</evidence>
<gene>
    <name evidence="2" type="ordered locus">Oter_3213</name>
</gene>
<dbReference type="Proteomes" id="UP000007013">
    <property type="component" value="Chromosome"/>
</dbReference>
<dbReference type="STRING" id="452637.Oter_3213"/>